<dbReference type="RefSeq" id="WP_377964177.1">
    <property type="nucleotide sequence ID" value="NZ_JBHZOL010000065.1"/>
</dbReference>
<accession>A0ABW6IE28</accession>
<evidence type="ECO:0000256" key="1">
    <source>
        <dbReference type="SAM" id="SignalP"/>
    </source>
</evidence>
<keyword evidence="1" id="KW-0732">Signal</keyword>
<organism evidence="2 3">
    <name type="scientific">Almyronema epifaneia S1</name>
    <dbReference type="NCBI Taxonomy" id="2991925"/>
    <lineage>
        <taxon>Bacteria</taxon>
        <taxon>Bacillati</taxon>
        <taxon>Cyanobacteriota</taxon>
        <taxon>Cyanophyceae</taxon>
        <taxon>Nodosilineales</taxon>
        <taxon>Nodosilineaceae</taxon>
        <taxon>Almyronema</taxon>
        <taxon>Almyronema epifaneia</taxon>
    </lineage>
</organism>
<sequence>MNSKAKVLPAMLAAAVGLVGAPAIAQDEFPPCPPPTASEYLLLVRGETSAERDRVQEALPASSTAMVCNYLNDVVVRAGGFTSLETANAWAQYMTEVEGLQAFVARPPSPDEATAVLQTANGGQANAPSYAPRPLPAGYAVLVDYFDRLEVAFDVQQVLNQPIGLVVYRQQPYLLVTQSTDVTAVGRALASLSDRDFTTFIVDSSQVMLLTAEIAAIQP</sequence>
<name>A0ABW6IE28_9CYAN</name>
<evidence type="ECO:0008006" key="4">
    <source>
        <dbReference type="Google" id="ProtNLM"/>
    </source>
</evidence>
<comment type="caution">
    <text evidence="2">The sequence shown here is derived from an EMBL/GenBank/DDBJ whole genome shotgun (WGS) entry which is preliminary data.</text>
</comment>
<protein>
    <recommendedName>
        <fullName evidence="4">SPOR domain-containing protein</fullName>
    </recommendedName>
</protein>
<feature type="chain" id="PRO_5047423913" description="SPOR domain-containing protein" evidence="1">
    <location>
        <begin position="26"/>
        <end position="219"/>
    </location>
</feature>
<reference evidence="2 3" key="1">
    <citation type="submission" date="2024-10" db="EMBL/GenBank/DDBJ databases">
        <authorList>
            <person name="Ratan Roy A."/>
            <person name="Morales Sandoval P.H."/>
            <person name="De Los Santos Villalobos S."/>
            <person name="Chakraborty S."/>
            <person name="Mukherjee J."/>
        </authorList>
    </citation>
    <scope>NUCLEOTIDE SEQUENCE [LARGE SCALE GENOMIC DNA]</scope>
    <source>
        <strain evidence="2 3">S1</strain>
    </source>
</reference>
<evidence type="ECO:0000313" key="2">
    <source>
        <dbReference type="EMBL" id="MFE4106431.1"/>
    </source>
</evidence>
<evidence type="ECO:0000313" key="3">
    <source>
        <dbReference type="Proteomes" id="UP001600165"/>
    </source>
</evidence>
<dbReference type="EMBL" id="JBHZOL010000065">
    <property type="protein sequence ID" value="MFE4106431.1"/>
    <property type="molecule type" value="Genomic_DNA"/>
</dbReference>
<keyword evidence="3" id="KW-1185">Reference proteome</keyword>
<proteinExistence type="predicted"/>
<gene>
    <name evidence="2" type="ORF">ACFVKH_09100</name>
</gene>
<dbReference type="Proteomes" id="UP001600165">
    <property type="component" value="Unassembled WGS sequence"/>
</dbReference>
<feature type="signal peptide" evidence="1">
    <location>
        <begin position="1"/>
        <end position="25"/>
    </location>
</feature>